<reference evidence="2" key="2">
    <citation type="journal article" date="2015" name="Fish Shellfish Immunol.">
        <title>Early steps in the European eel (Anguilla anguilla)-Vibrio vulnificus interaction in the gills: Role of the RtxA13 toxin.</title>
        <authorList>
            <person name="Callol A."/>
            <person name="Pajuelo D."/>
            <person name="Ebbesson L."/>
            <person name="Teles M."/>
            <person name="MacKenzie S."/>
            <person name="Amaro C."/>
        </authorList>
    </citation>
    <scope>NUCLEOTIDE SEQUENCE</scope>
</reference>
<dbReference type="EMBL" id="GBXM01000563">
    <property type="protein sequence ID" value="JAI08015.1"/>
    <property type="molecule type" value="Transcribed_RNA"/>
</dbReference>
<name>A0A0E9XZE5_ANGAN</name>
<organism evidence="2">
    <name type="scientific">Anguilla anguilla</name>
    <name type="common">European freshwater eel</name>
    <name type="synonym">Muraena anguilla</name>
    <dbReference type="NCBI Taxonomy" id="7936"/>
    <lineage>
        <taxon>Eukaryota</taxon>
        <taxon>Metazoa</taxon>
        <taxon>Chordata</taxon>
        <taxon>Craniata</taxon>
        <taxon>Vertebrata</taxon>
        <taxon>Euteleostomi</taxon>
        <taxon>Actinopterygii</taxon>
        <taxon>Neopterygii</taxon>
        <taxon>Teleostei</taxon>
        <taxon>Anguilliformes</taxon>
        <taxon>Anguillidae</taxon>
        <taxon>Anguilla</taxon>
    </lineage>
</organism>
<proteinExistence type="predicted"/>
<feature type="region of interest" description="Disordered" evidence="1">
    <location>
        <begin position="15"/>
        <end position="59"/>
    </location>
</feature>
<evidence type="ECO:0000313" key="2">
    <source>
        <dbReference type="EMBL" id="JAI08015.1"/>
    </source>
</evidence>
<accession>A0A0E9XZE5</accession>
<reference evidence="2" key="1">
    <citation type="submission" date="2014-11" db="EMBL/GenBank/DDBJ databases">
        <authorList>
            <person name="Amaro Gonzalez C."/>
        </authorList>
    </citation>
    <scope>NUCLEOTIDE SEQUENCE</scope>
</reference>
<feature type="compositionally biased region" description="Low complexity" evidence="1">
    <location>
        <begin position="37"/>
        <end position="49"/>
    </location>
</feature>
<protein>
    <submittedName>
        <fullName evidence="2">Uncharacterized protein</fullName>
    </submittedName>
</protein>
<dbReference type="AlphaFoldDB" id="A0A0E9XZE5"/>
<sequence length="78" mass="8225">MQAMLLMETEILNLPMDPVPTPQTAPTPGGRWTCCRSTQSPPSPSSTEETAVEKGSVELASSSATPWRATASIIHSAV</sequence>
<evidence type="ECO:0000256" key="1">
    <source>
        <dbReference type="SAM" id="MobiDB-lite"/>
    </source>
</evidence>